<dbReference type="EMBL" id="VCLA01000002">
    <property type="protein sequence ID" value="MQS98654.1"/>
    <property type="molecule type" value="Genomic_DNA"/>
</dbReference>
<dbReference type="Pfam" id="PF02687">
    <property type="entry name" value="FtsX"/>
    <property type="match status" value="2"/>
</dbReference>
<dbReference type="InterPro" id="IPR038766">
    <property type="entry name" value="Membrane_comp_ABC_pdt"/>
</dbReference>
<feature type="domain" description="ABC3 transporter permease C-terminal" evidence="8">
    <location>
        <begin position="674"/>
        <end position="778"/>
    </location>
</feature>
<evidence type="ECO:0000313" key="10">
    <source>
        <dbReference type="Proteomes" id="UP000419138"/>
    </source>
</evidence>
<gene>
    <name evidence="9" type="ORF">FF041_00085</name>
</gene>
<feature type="transmembrane region" description="Helical" evidence="7">
    <location>
        <begin position="756"/>
        <end position="778"/>
    </location>
</feature>
<dbReference type="InterPro" id="IPR003838">
    <property type="entry name" value="ABC3_permease_C"/>
</dbReference>
<feature type="transmembrane region" description="Helical" evidence="7">
    <location>
        <begin position="670"/>
        <end position="689"/>
    </location>
</feature>
<evidence type="ECO:0000256" key="5">
    <source>
        <dbReference type="ARBA" id="ARBA00023136"/>
    </source>
</evidence>
<feature type="domain" description="ABC3 transporter permease C-terminal" evidence="8">
    <location>
        <begin position="214"/>
        <end position="322"/>
    </location>
</feature>
<proteinExistence type="predicted"/>
<feature type="transmembrane region" description="Helical" evidence="7">
    <location>
        <begin position="343"/>
        <end position="362"/>
    </location>
</feature>
<organism evidence="9 10">
    <name type="scientific">Streptomyces jumonjinensis</name>
    <dbReference type="NCBI Taxonomy" id="1945"/>
    <lineage>
        <taxon>Bacteria</taxon>
        <taxon>Bacillati</taxon>
        <taxon>Actinomycetota</taxon>
        <taxon>Actinomycetes</taxon>
        <taxon>Kitasatosporales</taxon>
        <taxon>Streptomycetaceae</taxon>
        <taxon>Streptomyces</taxon>
    </lineage>
</organism>
<feature type="transmembrane region" description="Helical" evidence="7">
    <location>
        <begin position="259"/>
        <end position="280"/>
    </location>
</feature>
<evidence type="ECO:0000259" key="8">
    <source>
        <dbReference type="Pfam" id="PF02687"/>
    </source>
</evidence>
<dbReference type="Proteomes" id="UP000419138">
    <property type="component" value="Unassembled WGS sequence"/>
</dbReference>
<evidence type="ECO:0000256" key="7">
    <source>
        <dbReference type="SAM" id="Phobius"/>
    </source>
</evidence>
<dbReference type="GO" id="GO:0005886">
    <property type="term" value="C:plasma membrane"/>
    <property type="evidence" value="ECO:0007669"/>
    <property type="project" value="UniProtKB-SubCell"/>
</dbReference>
<keyword evidence="2" id="KW-1003">Cell membrane</keyword>
<evidence type="ECO:0000256" key="1">
    <source>
        <dbReference type="ARBA" id="ARBA00004651"/>
    </source>
</evidence>
<feature type="transmembrane region" description="Helical" evidence="7">
    <location>
        <begin position="37"/>
        <end position="56"/>
    </location>
</feature>
<evidence type="ECO:0000256" key="3">
    <source>
        <dbReference type="ARBA" id="ARBA00022692"/>
    </source>
</evidence>
<evidence type="ECO:0000256" key="6">
    <source>
        <dbReference type="SAM" id="MobiDB-lite"/>
    </source>
</evidence>
<keyword evidence="10" id="KW-1185">Reference proteome</keyword>
<feature type="transmembrane region" description="Helical" evidence="7">
    <location>
        <begin position="727"/>
        <end position="749"/>
    </location>
</feature>
<evidence type="ECO:0000256" key="2">
    <source>
        <dbReference type="ARBA" id="ARBA00022475"/>
    </source>
</evidence>
<feature type="transmembrane region" description="Helical" evidence="7">
    <location>
        <begin position="201"/>
        <end position="226"/>
    </location>
</feature>
<comment type="subcellular location">
    <subcellularLocation>
        <location evidence="1">Cell membrane</location>
        <topology evidence="1">Multi-pass membrane protein</topology>
    </subcellularLocation>
</comment>
<dbReference type="PANTHER" id="PTHR30287">
    <property type="entry name" value="MEMBRANE COMPONENT OF PREDICTED ABC SUPERFAMILY METABOLITE UPTAKE TRANSPORTER"/>
    <property type="match status" value="1"/>
</dbReference>
<feature type="transmembrane region" description="Helical" evidence="7">
    <location>
        <begin position="300"/>
        <end position="322"/>
    </location>
</feature>
<dbReference type="AlphaFoldDB" id="A0A646K934"/>
<protein>
    <submittedName>
        <fullName evidence="9">FtsX-like permease family protein</fullName>
    </submittedName>
</protein>
<comment type="caution">
    <text evidence="9">The sequence shown here is derived from an EMBL/GenBank/DDBJ whole genome shotgun (WGS) entry which is preliminary data.</text>
</comment>
<dbReference type="PANTHER" id="PTHR30287:SF1">
    <property type="entry name" value="INNER MEMBRANE PROTEIN"/>
    <property type="match status" value="1"/>
</dbReference>
<evidence type="ECO:0000313" key="9">
    <source>
        <dbReference type="EMBL" id="MQS98654.1"/>
    </source>
</evidence>
<sequence>MEVGRTEATGVRGWVRDLALGARFAVTGGRRGWTRTALTAIGVGLGVSLLLVAASLPHALQSRDAREDDRRVSALDGKPPSDRSFLFAETETRYRGDVITGTVFRPDGRGPTAAPPGLTRLPGPGEMAVSPALAELLASPDSALLKNRLPYRTTVTIGDTGLIGPGELRYYAGVTSLDDDSADGRGDAFGGVKQQGEPLGAVLLLVILMACVALLMPVAVFIATAVRFGGEQRDRRLAALRLVGADRATTRRIAAGESLGGALLGLAAGAVLFALARLSASEVTIWDVNAFSVDIVPNPLLAVLISAAVPIASVAVTLFALRDVAIEPLGVVRNAAASSSRRVWWRLLAPAVGLALLLLQAGEVTMGSADIATYQIAAGAILVLIGVTVLVPWLVEAVVSRLDGGPVPWQLAIRRLQLSSGTAARAVSGIVVAAAGAIALQMLFTSVESRFTLSTGADSGRAQLSSRADVRDGSVAPRVFEAYAGTKGVDAVFGTIEATISRPGPRRADEDFIPFTRLTVGDCPSLRELASLPSCEDGDVFTVREKRELNSYPYLPRAGERVDLAEERLGPDGEPLKTEAVLWRVPASAEQVSMRTGPMGEQTGGVLATPSAVDLAKLSRPTVSTLLRLDAEVPEAEEYVRNTAARLDPLAQVDALHDTKYTSQFASVRTGLFVGATLTMLLIGASLLVSTLEQLRDRRRLLSVLVAFGTRRATLSWSVLWQTAIPVLLGLTLAVLGGLVLGVVLLAMVGEPVADWWVFLPVTGVGVALILLVTLLSLPPLWRMMRPEGLRTE</sequence>
<evidence type="ECO:0000256" key="4">
    <source>
        <dbReference type="ARBA" id="ARBA00022989"/>
    </source>
</evidence>
<name>A0A646K934_STRJU</name>
<keyword evidence="4 7" id="KW-1133">Transmembrane helix</keyword>
<feature type="transmembrane region" description="Helical" evidence="7">
    <location>
        <begin position="423"/>
        <end position="444"/>
    </location>
</feature>
<reference evidence="9 10" key="1">
    <citation type="submission" date="2019-05" db="EMBL/GenBank/DDBJ databases">
        <title>Comparative genomics and metabolomics analyses of clavulanic acid producing Streptomyces species provides insight into specialized metabolism and evolution of beta-lactam biosynthetic gene clusters.</title>
        <authorList>
            <person name="Moore M.A."/>
            <person name="Cruz-Morales P."/>
            <person name="Barona Gomez F."/>
            <person name="Kapil T."/>
        </authorList>
    </citation>
    <scope>NUCLEOTIDE SEQUENCE [LARGE SCALE GENOMIC DNA]</scope>
    <source>
        <strain evidence="9 10">NRRL 5741</strain>
    </source>
</reference>
<keyword evidence="5 7" id="KW-0472">Membrane</keyword>
<feature type="transmembrane region" description="Helical" evidence="7">
    <location>
        <begin position="374"/>
        <end position="395"/>
    </location>
</feature>
<feature type="region of interest" description="Disordered" evidence="6">
    <location>
        <begin position="101"/>
        <end position="122"/>
    </location>
</feature>
<keyword evidence="3 7" id="KW-0812">Transmembrane</keyword>
<accession>A0A646K934</accession>